<dbReference type="EMBL" id="MBAD02001815">
    <property type="protein sequence ID" value="RLN51649.1"/>
    <property type="molecule type" value="Genomic_DNA"/>
</dbReference>
<protein>
    <submittedName>
        <fullName evidence="2">Uncharacterized protein</fullName>
    </submittedName>
</protein>
<accession>A0A3F2RZM6</accession>
<dbReference type="AlphaFoldDB" id="A0A3F2RZM6"/>
<comment type="caution">
    <text evidence="2">The sequence shown here is derived from an EMBL/GenBank/DDBJ whole genome shotgun (WGS) entry which is preliminary data.</text>
</comment>
<evidence type="ECO:0000313" key="3">
    <source>
        <dbReference type="Proteomes" id="UP000277300"/>
    </source>
</evidence>
<dbReference type="OrthoDB" id="67041at2759"/>
<gene>
    <name evidence="1" type="ORF">BBJ29_003280</name>
    <name evidence="2" type="ORF">BBP00_00001939</name>
</gene>
<dbReference type="EMBL" id="MBDO02000030">
    <property type="protein sequence ID" value="RLN66896.1"/>
    <property type="molecule type" value="Genomic_DNA"/>
</dbReference>
<sequence length="130" mass="14118">MLHESSEAHPSTKCRRLCCGVGTSLMSDVAACTAFILMHTLSDNDSVFDKVGGLSALTRFLQACDSRVAVFMAKLVGDKIKQADKAQYAAFLCELYVACVEADDESALYNSYLHAQTLLHNFNDSEVGTV</sequence>
<proteinExistence type="predicted"/>
<name>A0A3F2RZM6_9STRA</name>
<dbReference type="Proteomes" id="UP000277300">
    <property type="component" value="Unassembled WGS sequence"/>
</dbReference>
<reference evidence="3 4" key="1">
    <citation type="submission" date="2018-07" db="EMBL/GenBank/DDBJ databases">
        <title>Genome sequencing of oomycete isolates from Chile give support for New Zealand origin for Phytophthora kernoviae and make available the first Nothophytophthora sp. genome.</title>
        <authorList>
            <person name="Studholme D.J."/>
            <person name="Sanfuentes E."/>
            <person name="Panda P."/>
            <person name="Hill R."/>
            <person name="Sambles C."/>
            <person name="Grant M."/>
            <person name="Williams N.M."/>
            <person name="Mcdougal R.L."/>
        </authorList>
    </citation>
    <scope>NUCLEOTIDE SEQUENCE [LARGE SCALE GENOMIC DNA]</scope>
    <source>
        <strain evidence="2">Chile6</strain>
        <strain evidence="1">Chile7</strain>
    </source>
</reference>
<evidence type="ECO:0000313" key="4">
    <source>
        <dbReference type="Proteomes" id="UP000284657"/>
    </source>
</evidence>
<evidence type="ECO:0000313" key="2">
    <source>
        <dbReference type="EMBL" id="RLN66896.1"/>
    </source>
</evidence>
<dbReference type="Proteomes" id="UP000284657">
    <property type="component" value="Unassembled WGS sequence"/>
</dbReference>
<evidence type="ECO:0000313" key="1">
    <source>
        <dbReference type="EMBL" id="RLN51649.1"/>
    </source>
</evidence>
<organism evidence="2 3">
    <name type="scientific">Phytophthora kernoviae</name>
    <dbReference type="NCBI Taxonomy" id="325452"/>
    <lineage>
        <taxon>Eukaryota</taxon>
        <taxon>Sar</taxon>
        <taxon>Stramenopiles</taxon>
        <taxon>Oomycota</taxon>
        <taxon>Peronosporomycetes</taxon>
        <taxon>Peronosporales</taxon>
        <taxon>Peronosporaceae</taxon>
        <taxon>Phytophthora</taxon>
    </lineage>
</organism>